<sequence>MKRLLIFVMAVIAALSSYDYARSPDHLGMAVAAGVVVTIWLTAKAID</sequence>
<name>A0A7X6RG87_9NOCA</name>
<protein>
    <submittedName>
        <fullName evidence="1">Uncharacterized protein</fullName>
    </submittedName>
</protein>
<evidence type="ECO:0000313" key="1">
    <source>
        <dbReference type="EMBL" id="NKY84229.1"/>
    </source>
</evidence>
<keyword evidence="2" id="KW-1185">Reference proteome</keyword>
<gene>
    <name evidence="1" type="ORF">HGA07_01145</name>
</gene>
<organism evidence="1 2">
    <name type="scientific">Nocardia veterana</name>
    <dbReference type="NCBI Taxonomy" id="132249"/>
    <lineage>
        <taxon>Bacteria</taxon>
        <taxon>Bacillati</taxon>
        <taxon>Actinomycetota</taxon>
        <taxon>Actinomycetes</taxon>
        <taxon>Mycobacteriales</taxon>
        <taxon>Nocardiaceae</taxon>
        <taxon>Nocardia</taxon>
    </lineage>
</organism>
<dbReference type="EMBL" id="JAAXPE010000001">
    <property type="protein sequence ID" value="NKY84229.1"/>
    <property type="molecule type" value="Genomic_DNA"/>
</dbReference>
<dbReference type="AlphaFoldDB" id="A0A7X6RG87"/>
<dbReference type="Proteomes" id="UP000523447">
    <property type="component" value="Unassembled WGS sequence"/>
</dbReference>
<evidence type="ECO:0000313" key="2">
    <source>
        <dbReference type="Proteomes" id="UP000523447"/>
    </source>
</evidence>
<reference evidence="1 2" key="1">
    <citation type="submission" date="2020-04" db="EMBL/GenBank/DDBJ databases">
        <title>MicrobeNet Type strains.</title>
        <authorList>
            <person name="Nicholson A.C."/>
        </authorList>
    </citation>
    <scope>NUCLEOTIDE SEQUENCE [LARGE SCALE GENOMIC DNA]</scope>
    <source>
        <strain evidence="1 2">DSM 44445</strain>
    </source>
</reference>
<comment type="caution">
    <text evidence="1">The sequence shown here is derived from an EMBL/GenBank/DDBJ whole genome shotgun (WGS) entry which is preliminary data.</text>
</comment>
<dbReference type="RefSeq" id="WP_157171330.1">
    <property type="nucleotide sequence ID" value="NZ_CAWPHS010000001.1"/>
</dbReference>
<accession>A0A7X6RG87</accession>
<proteinExistence type="predicted"/>